<keyword evidence="1" id="KW-0812">Transmembrane</keyword>
<sequence>MLAKHLDSYRLQVNFVCWVATAIAVYKNAPSGEMTGWLSASLLCIVGGFAGSMYTSKIHNVDLPGDAEVDTSSLGDFMMKAIFLIPIILAVFAVATMYFHPAEAGKVAWVLCPMATAMGSEIASLYRRYRG</sequence>
<evidence type="ECO:0008006" key="4">
    <source>
        <dbReference type="Google" id="ProtNLM"/>
    </source>
</evidence>
<name>A0ABT5K7C8_9BURK</name>
<evidence type="ECO:0000313" key="2">
    <source>
        <dbReference type="EMBL" id="MDC8760318.1"/>
    </source>
</evidence>
<gene>
    <name evidence="2" type="ORF">OIK44_22255</name>
</gene>
<evidence type="ECO:0000256" key="1">
    <source>
        <dbReference type="SAM" id="Phobius"/>
    </source>
</evidence>
<reference evidence="2 3" key="1">
    <citation type="submission" date="2022-10" db="EMBL/GenBank/DDBJ databases">
        <title>Janthinobacterium sp. hw3 Genome sequencing.</title>
        <authorList>
            <person name="Park S."/>
        </authorList>
    </citation>
    <scope>NUCLEOTIDE SEQUENCE [LARGE SCALE GENOMIC DNA]</scope>
    <source>
        <strain evidence="3">hw3</strain>
    </source>
</reference>
<feature type="transmembrane region" description="Helical" evidence="1">
    <location>
        <begin position="35"/>
        <end position="54"/>
    </location>
</feature>
<keyword evidence="3" id="KW-1185">Reference proteome</keyword>
<proteinExistence type="predicted"/>
<dbReference type="EMBL" id="JAQQXR010000011">
    <property type="protein sequence ID" value="MDC8760318.1"/>
    <property type="molecule type" value="Genomic_DNA"/>
</dbReference>
<accession>A0ABT5K7C8</accession>
<feature type="transmembrane region" description="Helical" evidence="1">
    <location>
        <begin position="81"/>
        <end position="101"/>
    </location>
</feature>
<keyword evidence="1" id="KW-1133">Transmembrane helix</keyword>
<keyword evidence="1" id="KW-0472">Membrane</keyword>
<organism evidence="2 3">
    <name type="scientific">Janthinobacterium fluminis</name>
    <dbReference type="NCBI Taxonomy" id="2987524"/>
    <lineage>
        <taxon>Bacteria</taxon>
        <taxon>Pseudomonadati</taxon>
        <taxon>Pseudomonadota</taxon>
        <taxon>Betaproteobacteria</taxon>
        <taxon>Burkholderiales</taxon>
        <taxon>Oxalobacteraceae</taxon>
        <taxon>Janthinobacterium</taxon>
    </lineage>
</organism>
<dbReference type="Proteomes" id="UP001221208">
    <property type="component" value="Unassembled WGS sequence"/>
</dbReference>
<evidence type="ECO:0000313" key="3">
    <source>
        <dbReference type="Proteomes" id="UP001221208"/>
    </source>
</evidence>
<dbReference type="RefSeq" id="WP_273674026.1">
    <property type="nucleotide sequence ID" value="NZ_JAQQXR010000011.1"/>
</dbReference>
<comment type="caution">
    <text evidence="2">The sequence shown here is derived from an EMBL/GenBank/DDBJ whole genome shotgun (WGS) entry which is preliminary data.</text>
</comment>
<protein>
    <recommendedName>
        <fullName evidence="4">Holin</fullName>
    </recommendedName>
</protein>